<comment type="caution">
    <text evidence="1">The sequence shown here is derived from an EMBL/GenBank/DDBJ whole genome shotgun (WGS) entry which is preliminary data.</text>
</comment>
<keyword evidence="2" id="KW-1185">Reference proteome</keyword>
<organism evidence="1 2">
    <name type="scientific">Limnovirga soli</name>
    <dbReference type="NCBI Taxonomy" id="2656915"/>
    <lineage>
        <taxon>Bacteria</taxon>
        <taxon>Pseudomonadati</taxon>
        <taxon>Bacteroidota</taxon>
        <taxon>Chitinophagia</taxon>
        <taxon>Chitinophagales</taxon>
        <taxon>Chitinophagaceae</taxon>
        <taxon>Limnovirga</taxon>
    </lineage>
</organism>
<protein>
    <submittedName>
        <fullName evidence="1">Uncharacterized protein</fullName>
    </submittedName>
</protein>
<dbReference type="RefSeq" id="WP_171609332.1">
    <property type="nucleotide sequence ID" value="NZ_WHPF01000014.1"/>
</dbReference>
<dbReference type="EMBL" id="WHPF01000014">
    <property type="protein sequence ID" value="NNV57384.1"/>
    <property type="molecule type" value="Genomic_DNA"/>
</dbReference>
<accession>A0A8J8FM35</accession>
<reference evidence="1" key="1">
    <citation type="submission" date="2019-10" db="EMBL/GenBank/DDBJ databases">
        <title>Draft genome sequence of Panacibacter sp. KCS-6.</title>
        <authorList>
            <person name="Yim K.J."/>
        </authorList>
    </citation>
    <scope>NUCLEOTIDE SEQUENCE</scope>
    <source>
        <strain evidence="1">KCS-6</strain>
    </source>
</reference>
<dbReference type="Proteomes" id="UP000598971">
    <property type="component" value="Unassembled WGS sequence"/>
</dbReference>
<sequence>MSIVVTDVVSQFGSYYKAGGDNFLTLRNAIYQASQTAAYFQLRPTEDTQWRGTYSSLNRVVQPYQKAFTPIGTLTFKPNKFDLFKLKIDLQETPDDLEATYLGFLTSVPDADRANWPFVRWWLMNHVMPKKDEDLDLNEYFDGVHADPTPGTAGDVSTAMDGLKKIIKGYNTDSRTNLGNGPIVTGAAAADAADFCTQVEDFAASMPHVFRKKIDFIFMSADLELRYKQGKRAKYNMNYAQAPDLITVEDFPNMKVVGLESHGSSELMWATIAANRIRPMKKASLADTMQVKQYAPRVVSAYTDWWEVLNFEVPEFIFHNDQDLA</sequence>
<evidence type="ECO:0000313" key="2">
    <source>
        <dbReference type="Proteomes" id="UP000598971"/>
    </source>
</evidence>
<gene>
    <name evidence="1" type="ORF">GD597_18070</name>
</gene>
<proteinExistence type="predicted"/>
<dbReference type="AlphaFoldDB" id="A0A8J8FM35"/>
<name>A0A8J8FM35_9BACT</name>
<evidence type="ECO:0000313" key="1">
    <source>
        <dbReference type="EMBL" id="NNV57384.1"/>
    </source>
</evidence>